<dbReference type="GO" id="GO:0003887">
    <property type="term" value="F:DNA-directed DNA polymerase activity"/>
    <property type="evidence" value="ECO:0007669"/>
    <property type="project" value="UniProtKB-EC"/>
</dbReference>
<dbReference type="EMBL" id="VBTY01000101">
    <property type="protein sequence ID" value="MDG3495441.1"/>
    <property type="molecule type" value="Genomic_DNA"/>
</dbReference>
<dbReference type="Pfam" id="PF00717">
    <property type="entry name" value="Peptidase_S24"/>
    <property type="match status" value="1"/>
</dbReference>
<keyword evidence="5" id="KW-0234">DNA repair</keyword>
<dbReference type="InterPro" id="IPR015927">
    <property type="entry name" value="Peptidase_S24_S26A/B/C"/>
</dbReference>
<keyword evidence="4 7" id="KW-0068">Autocatalytic cleavage</keyword>
<evidence type="ECO:0000256" key="2">
    <source>
        <dbReference type="ARBA" id="ARBA00022763"/>
    </source>
</evidence>
<keyword evidence="3 7" id="KW-0378">Hydrolase</keyword>
<evidence type="ECO:0000256" key="1">
    <source>
        <dbReference type="ARBA" id="ARBA00007484"/>
    </source>
</evidence>
<proteinExistence type="inferred from homology"/>
<evidence type="ECO:0000313" key="10">
    <source>
        <dbReference type="EMBL" id="MDG3495441.1"/>
    </source>
</evidence>
<evidence type="ECO:0000256" key="7">
    <source>
        <dbReference type="RuleBase" id="RU003991"/>
    </source>
</evidence>
<accession>A0A9X4M7U3</accession>
<dbReference type="PRINTS" id="PR00726">
    <property type="entry name" value="LEXASERPTASE"/>
</dbReference>
<evidence type="ECO:0000256" key="4">
    <source>
        <dbReference type="ARBA" id="ARBA00022813"/>
    </source>
</evidence>
<dbReference type="RefSeq" id="WP_009627563.1">
    <property type="nucleotide sequence ID" value="NZ_VBTY01000101.1"/>
</dbReference>
<dbReference type="InterPro" id="IPR006197">
    <property type="entry name" value="Peptidase_S24_LexA"/>
</dbReference>
<dbReference type="GO" id="GO:0009432">
    <property type="term" value="P:SOS response"/>
    <property type="evidence" value="ECO:0007669"/>
    <property type="project" value="UniProtKB-KW"/>
</dbReference>
<name>A0A9X4M7U3_9CYAN</name>
<keyword evidence="10" id="KW-0548">Nucleotidyltransferase</keyword>
<protein>
    <submittedName>
        <fullName evidence="10">Translesion error-prone DNA polymerase V autoproteolytic subunit</fullName>
        <ecNumber evidence="10">2.7.7.7</ecNumber>
    </submittedName>
</protein>
<keyword evidence="6" id="KW-0742">SOS response</keyword>
<dbReference type="CDD" id="cd06529">
    <property type="entry name" value="S24_LexA-like"/>
    <property type="match status" value="1"/>
</dbReference>
<organism evidence="10 11">
    <name type="scientific">Pseudanabaena catenata USMAC16</name>
    <dbReference type="NCBI Taxonomy" id="1855837"/>
    <lineage>
        <taxon>Bacteria</taxon>
        <taxon>Bacillati</taxon>
        <taxon>Cyanobacteriota</taxon>
        <taxon>Cyanophyceae</taxon>
        <taxon>Pseudanabaenales</taxon>
        <taxon>Pseudanabaenaceae</taxon>
        <taxon>Pseudanabaena</taxon>
    </lineage>
</organism>
<dbReference type="InterPro" id="IPR050077">
    <property type="entry name" value="LexA_repressor"/>
</dbReference>
<dbReference type="GO" id="GO:0006355">
    <property type="term" value="P:regulation of DNA-templated transcription"/>
    <property type="evidence" value="ECO:0007669"/>
    <property type="project" value="InterPro"/>
</dbReference>
<evidence type="ECO:0000256" key="5">
    <source>
        <dbReference type="ARBA" id="ARBA00023204"/>
    </source>
</evidence>
<keyword evidence="2" id="KW-0227">DNA damage</keyword>
<dbReference type="NCBIfam" id="NF007621">
    <property type="entry name" value="PRK10276.1"/>
    <property type="match status" value="1"/>
</dbReference>
<comment type="caution">
    <text evidence="10">The sequence shown here is derived from an EMBL/GenBank/DDBJ whole genome shotgun (WGS) entry which is preliminary data.</text>
</comment>
<dbReference type="Gene3D" id="2.10.109.10">
    <property type="entry name" value="Umud Fragment, subunit A"/>
    <property type="match status" value="1"/>
</dbReference>
<dbReference type="AlphaFoldDB" id="A0A9X4M7U3"/>
<feature type="region of interest" description="Disordered" evidence="8">
    <location>
        <begin position="1"/>
        <end position="20"/>
    </location>
</feature>
<evidence type="ECO:0000256" key="6">
    <source>
        <dbReference type="ARBA" id="ARBA00023236"/>
    </source>
</evidence>
<dbReference type="InterPro" id="IPR036286">
    <property type="entry name" value="LexA/Signal_pep-like_sf"/>
</dbReference>
<evidence type="ECO:0000313" key="11">
    <source>
        <dbReference type="Proteomes" id="UP001152872"/>
    </source>
</evidence>
<dbReference type="InterPro" id="IPR039418">
    <property type="entry name" value="LexA-like"/>
</dbReference>
<feature type="domain" description="Peptidase S24/S26A/S26B/S26C" evidence="9">
    <location>
        <begin position="74"/>
        <end position="190"/>
    </location>
</feature>
<dbReference type="Proteomes" id="UP001152872">
    <property type="component" value="Unassembled WGS sequence"/>
</dbReference>
<keyword evidence="10" id="KW-0808">Transferase</keyword>
<gene>
    <name evidence="10" type="primary">umuD</name>
    <name evidence="10" type="ORF">FEV09_12810</name>
</gene>
<dbReference type="EC" id="2.7.7.7" evidence="10"/>
<dbReference type="GO" id="GO:0006281">
    <property type="term" value="P:DNA repair"/>
    <property type="evidence" value="ECO:0007669"/>
    <property type="project" value="UniProtKB-KW"/>
</dbReference>
<reference evidence="10" key="1">
    <citation type="submission" date="2019-05" db="EMBL/GenBank/DDBJ databases">
        <title>Whole genome sequencing of Pseudanabaena catenata USMAC16.</title>
        <authorList>
            <person name="Khan Z."/>
            <person name="Omar W.M."/>
            <person name="Convey P."/>
            <person name="Merican F."/>
            <person name="Najimudin N."/>
        </authorList>
    </citation>
    <scope>NUCLEOTIDE SEQUENCE</scope>
    <source>
        <strain evidence="10">USMAC16</strain>
    </source>
</reference>
<evidence type="ECO:0000259" key="9">
    <source>
        <dbReference type="Pfam" id="PF00717"/>
    </source>
</evidence>
<sequence length="197" mass="21748">MPRGGKRQGAGRPVGTGKYNETTKAVRLPVSIADEILEALARIPQNLQNPQKIEPSTIVASIFSTNSDTRCRIPLYLNPVAAGLPAPTEDYIEGKIDLNRHLVKHPESTFLVRVIGDSMLDAGIHPSDLLVVDRAIEPISGKVVIAVVNGELTVKRLRKHRNKLWLMPENPNFQPIEIDENVDLHIWGVVTNVIHAL</sequence>
<keyword evidence="11" id="KW-1185">Reference proteome</keyword>
<comment type="similarity">
    <text evidence="1 7">Belongs to the peptidase S24 family.</text>
</comment>
<dbReference type="SUPFAM" id="SSF51306">
    <property type="entry name" value="LexA/Signal peptidase"/>
    <property type="match status" value="1"/>
</dbReference>
<dbReference type="GO" id="GO:0016787">
    <property type="term" value="F:hydrolase activity"/>
    <property type="evidence" value="ECO:0007669"/>
    <property type="project" value="UniProtKB-KW"/>
</dbReference>
<dbReference type="PANTHER" id="PTHR33516:SF2">
    <property type="entry name" value="LEXA REPRESSOR-RELATED"/>
    <property type="match status" value="1"/>
</dbReference>
<evidence type="ECO:0000256" key="3">
    <source>
        <dbReference type="ARBA" id="ARBA00022801"/>
    </source>
</evidence>
<evidence type="ECO:0000256" key="8">
    <source>
        <dbReference type="SAM" id="MobiDB-lite"/>
    </source>
</evidence>
<dbReference type="GO" id="GO:0003677">
    <property type="term" value="F:DNA binding"/>
    <property type="evidence" value="ECO:0007669"/>
    <property type="project" value="InterPro"/>
</dbReference>
<dbReference type="PANTHER" id="PTHR33516">
    <property type="entry name" value="LEXA REPRESSOR"/>
    <property type="match status" value="1"/>
</dbReference>